<dbReference type="RefSeq" id="WP_169745903.1">
    <property type="nucleotide sequence ID" value="NZ_AP023355.1"/>
</dbReference>
<evidence type="ECO:0000313" key="2">
    <source>
        <dbReference type="Proteomes" id="UP000611640"/>
    </source>
</evidence>
<protein>
    <submittedName>
        <fullName evidence="1">Uncharacterized protein</fullName>
    </submittedName>
</protein>
<sequence>MIKKILTWGGLAFLIFFIAYKPTSAATVAKTIGGGIVDILTGVGNFFSSLVG</sequence>
<reference evidence="1 2" key="1">
    <citation type="submission" date="2020-08" db="EMBL/GenBank/DDBJ databases">
        <title>Whole genome shotgun sequence of Actinocatenispora thailandica NBRC 105041.</title>
        <authorList>
            <person name="Komaki H."/>
            <person name="Tamura T."/>
        </authorList>
    </citation>
    <scope>NUCLEOTIDE SEQUENCE [LARGE SCALE GENOMIC DNA]</scope>
    <source>
        <strain evidence="1 2">NBRC 105041</strain>
    </source>
</reference>
<name>A0A7R7DSH3_9ACTN</name>
<accession>A0A7R7DSH3</accession>
<organism evidence="1 2">
    <name type="scientific">Actinocatenispora thailandica</name>
    <dbReference type="NCBI Taxonomy" id="227318"/>
    <lineage>
        <taxon>Bacteria</taxon>
        <taxon>Bacillati</taxon>
        <taxon>Actinomycetota</taxon>
        <taxon>Actinomycetes</taxon>
        <taxon>Micromonosporales</taxon>
        <taxon>Micromonosporaceae</taxon>
        <taxon>Actinocatenispora</taxon>
    </lineage>
</organism>
<dbReference type="Proteomes" id="UP000611640">
    <property type="component" value="Chromosome"/>
</dbReference>
<gene>
    <name evidence="1" type="ORF">Athai_43330</name>
</gene>
<dbReference type="KEGG" id="atl:Athai_43330"/>
<dbReference type="AlphaFoldDB" id="A0A7R7DSH3"/>
<dbReference type="EMBL" id="AP023355">
    <property type="protein sequence ID" value="BCJ36830.1"/>
    <property type="molecule type" value="Genomic_DNA"/>
</dbReference>
<proteinExistence type="predicted"/>
<keyword evidence="2" id="KW-1185">Reference proteome</keyword>
<evidence type="ECO:0000313" key="1">
    <source>
        <dbReference type="EMBL" id="BCJ36830.1"/>
    </source>
</evidence>